<gene>
    <name evidence="1" type="ORF">GRI91_03840</name>
</gene>
<proteinExistence type="predicted"/>
<keyword evidence="1" id="KW-0436">Ligase</keyword>
<evidence type="ECO:0000313" key="1">
    <source>
        <dbReference type="EMBL" id="MXO64882.1"/>
    </source>
</evidence>
<dbReference type="OrthoDB" id="793003at2"/>
<dbReference type="Pfam" id="PF13563">
    <property type="entry name" value="2_5_RNA_ligase2"/>
    <property type="match status" value="1"/>
</dbReference>
<dbReference type="RefSeq" id="WP_160735262.1">
    <property type="nucleotide sequence ID" value="NZ_WTYT01000001.1"/>
</dbReference>
<evidence type="ECO:0000313" key="2">
    <source>
        <dbReference type="Proteomes" id="UP000438476"/>
    </source>
</evidence>
<keyword evidence="2" id="KW-1185">Reference proteome</keyword>
<accession>A0A6I4T3P4</accession>
<dbReference type="AlphaFoldDB" id="A0A6I4T3P4"/>
<dbReference type="InterPro" id="IPR009097">
    <property type="entry name" value="Cyclic_Pdiesterase"/>
</dbReference>
<organism evidence="1 2">
    <name type="scientific">Altericroceibacterium endophyticum</name>
    <dbReference type="NCBI Taxonomy" id="1808508"/>
    <lineage>
        <taxon>Bacteria</taxon>
        <taxon>Pseudomonadati</taxon>
        <taxon>Pseudomonadota</taxon>
        <taxon>Alphaproteobacteria</taxon>
        <taxon>Sphingomonadales</taxon>
        <taxon>Erythrobacteraceae</taxon>
        <taxon>Altericroceibacterium</taxon>
    </lineage>
</organism>
<protein>
    <submittedName>
        <fullName evidence="1">2'-5' RNA ligase family protein</fullName>
    </submittedName>
</protein>
<sequence length="168" mass="18836">MSAPFIVTAELPKDLASWATGLRREHFPPERNHLSAHVTLFHALPPSVEGELRDCFADIVAQCPPPAAVLEGIMSLGQGTALRITSPDMEEIRAEIAERFHGLLTPQDQAVPRLHVTIQNKVSAKEAKALQQSLEPLISKQNFRFRAIGLHIYRDGPWEFVRDWPFRG</sequence>
<name>A0A6I4T3P4_9SPHN</name>
<dbReference type="SUPFAM" id="SSF55144">
    <property type="entry name" value="LigT-like"/>
    <property type="match status" value="1"/>
</dbReference>
<dbReference type="Gene3D" id="3.90.1140.10">
    <property type="entry name" value="Cyclic phosphodiesterase"/>
    <property type="match status" value="1"/>
</dbReference>
<reference evidence="1 2" key="1">
    <citation type="submission" date="2019-12" db="EMBL/GenBank/DDBJ databases">
        <title>Genomic-based taxomic classification of the family Erythrobacteraceae.</title>
        <authorList>
            <person name="Xu L."/>
        </authorList>
    </citation>
    <scope>NUCLEOTIDE SEQUENCE [LARGE SCALE GENOMIC DNA]</scope>
    <source>
        <strain evidence="1 2">LMG 29518</strain>
    </source>
</reference>
<dbReference type="EMBL" id="WTYT01000001">
    <property type="protein sequence ID" value="MXO64882.1"/>
    <property type="molecule type" value="Genomic_DNA"/>
</dbReference>
<dbReference type="GO" id="GO:0016874">
    <property type="term" value="F:ligase activity"/>
    <property type="evidence" value="ECO:0007669"/>
    <property type="project" value="UniProtKB-KW"/>
</dbReference>
<comment type="caution">
    <text evidence="1">The sequence shown here is derived from an EMBL/GenBank/DDBJ whole genome shotgun (WGS) entry which is preliminary data.</text>
</comment>
<dbReference type="Proteomes" id="UP000438476">
    <property type="component" value="Unassembled WGS sequence"/>
</dbReference>